<feature type="region of interest" description="Disordered" evidence="1">
    <location>
        <begin position="226"/>
        <end position="260"/>
    </location>
</feature>
<evidence type="ECO:0008006" key="5">
    <source>
        <dbReference type="Google" id="ProtNLM"/>
    </source>
</evidence>
<keyword evidence="2" id="KW-0732">Signal</keyword>
<dbReference type="RefSeq" id="WP_099554983.1">
    <property type="nucleotide sequence ID" value="NZ_LT960614.1"/>
</dbReference>
<gene>
    <name evidence="3" type="ORF">HDIA_1016</name>
</gene>
<keyword evidence="4" id="KW-1185">Reference proteome</keyword>
<name>A0A2C9D2J4_9HYPH</name>
<evidence type="ECO:0000313" key="4">
    <source>
        <dbReference type="Proteomes" id="UP000223606"/>
    </source>
</evidence>
<dbReference type="Proteomes" id="UP000223606">
    <property type="component" value="Chromosome 1"/>
</dbReference>
<feature type="chain" id="PRO_5012790499" description="Lipoprotein" evidence="2">
    <location>
        <begin position="24"/>
        <end position="260"/>
    </location>
</feature>
<dbReference type="AlphaFoldDB" id="A0A2C9D2J4"/>
<evidence type="ECO:0000256" key="2">
    <source>
        <dbReference type="SAM" id="SignalP"/>
    </source>
</evidence>
<organism evidence="3 4">
    <name type="scientific">Hartmannibacter diazotrophicus</name>
    <dbReference type="NCBI Taxonomy" id="1482074"/>
    <lineage>
        <taxon>Bacteria</taxon>
        <taxon>Pseudomonadati</taxon>
        <taxon>Pseudomonadota</taxon>
        <taxon>Alphaproteobacteria</taxon>
        <taxon>Hyphomicrobiales</taxon>
        <taxon>Pleomorphomonadaceae</taxon>
        <taxon>Hartmannibacter</taxon>
    </lineage>
</organism>
<accession>A0A2C9D2J4</accession>
<dbReference type="KEGG" id="hdi:HDIA_1016"/>
<dbReference type="OrthoDB" id="8435815at2"/>
<evidence type="ECO:0000313" key="3">
    <source>
        <dbReference type="EMBL" id="SON54557.1"/>
    </source>
</evidence>
<dbReference type="PROSITE" id="PS51257">
    <property type="entry name" value="PROKAR_LIPOPROTEIN"/>
    <property type="match status" value="1"/>
</dbReference>
<feature type="compositionally biased region" description="Low complexity" evidence="1">
    <location>
        <begin position="226"/>
        <end position="243"/>
    </location>
</feature>
<reference evidence="4" key="1">
    <citation type="submission" date="2017-09" db="EMBL/GenBank/DDBJ databases">
        <title>Genome sequence of Nannocystis excedens DSM 71.</title>
        <authorList>
            <person name="Blom J."/>
        </authorList>
    </citation>
    <scope>NUCLEOTIDE SEQUENCE [LARGE SCALE GENOMIC DNA]</scope>
    <source>
        <strain evidence="4">type strain: E19</strain>
    </source>
</reference>
<proteinExistence type="predicted"/>
<sequence length="260" mass="28178">MRIVGKTRSSGWLGLLFSAALLAACQAGNKPASQPLTTSQAAANPAASQSALSYAYDDVEQEFITAIDILLDRGFEPNKIRDFIGITGSNSECAQFCPHYEMVQRYLVEKSGQSLEEMWQNSSPIGGFLYDIRNGQKIDRSDAVATAKAISSCYGKGNVWEECHPKYHPLQGCRLNAEWRNFCAKELSLDGCWDGAKADLVIAPPTKSSQMSRIQLASAVRVDAAPNTPAASAAPATPKQQAKSAKKAPAKADYCRPLWQ</sequence>
<evidence type="ECO:0000256" key="1">
    <source>
        <dbReference type="SAM" id="MobiDB-lite"/>
    </source>
</evidence>
<protein>
    <recommendedName>
        <fullName evidence="5">Lipoprotein</fullName>
    </recommendedName>
</protein>
<dbReference type="EMBL" id="LT960614">
    <property type="protein sequence ID" value="SON54557.1"/>
    <property type="molecule type" value="Genomic_DNA"/>
</dbReference>
<feature type="signal peptide" evidence="2">
    <location>
        <begin position="1"/>
        <end position="23"/>
    </location>
</feature>